<organism evidence="1 2">
    <name type="scientific">Iodidimonas nitroreducens</name>
    <dbReference type="NCBI Taxonomy" id="1236968"/>
    <lineage>
        <taxon>Bacteria</taxon>
        <taxon>Pseudomonadati</taxon>
        <taxon>Pseudomonadota</taxon>
        <taxon>Alphaproteobacteria</taxon>
        <taxon>Iodidimonadales</taxon>
        <taxon>Iodidimonadaceae</taxon>
        <taxon>Iodidimonas</taxon>
    </lineage>
</organism>
<dbReference type="InterPro" id="IPR053745">
    <property type="entry name" value="Viral_Tail_Comp_sf"/>
</dbReference>
<sequence>MSEAGFAAINQAIKAHLLADGALMGGLKGVFDEPDHRARLPYAIIGPHSISDWSAQNLDGTNWRITIRVFSRHPANREVLLLADQIRARLLDGGLAIEGWHLAHLQFEGLQSLRDGDGVSQAQLRFKALIHRL</sequence>
<name>A0A5A7NAV2_9PROT</name>
<reference evidence="1 2" key="1">
    <citation type="submission" date="2019-09" db="EMBL/GenBank/DDBJ databases">
        <title>NBRP : Genome information of microbial organism related human and environment.</title>
        <authorList>
            <person name="Hattori M."/>
            <person name="Oshima K."/>
            <person name="Inaba H."/>
            <person name="Suda W."/>
            <person name="Sakamoto M."/>
            <person name="Iino T."/>
            <person name="Kitahara M."/>
            <person name="Oshida Y."/>
            <person name="Iida T."/>
            <person name="Kudo T."/>
            <person name="Itoh T."/>
            <person name="Ohkuma M."/>
        </authorList>
    </citation>
    <scope>NUCLEOTIDE SEQUENCE [LARGE SCALE GENOMIC DNA]</scope>
    <source>
        <strain evidence="1 2">Q-1</strain>
    </source>
</reference>
<evidence type="ECO:0000313" key="1">
    <source>
        <dbReference type="EMBL" id="GER05047.1"/>
    </source>
</evidence>
<protein>
    <recommendedName>
        <fullName evidence="3">DUF3168 domain-containing protein</fullName>
    </recommendedName>
</protein>
<dbReference type="Pfam" id="PF11367">
    <property type="entry name" value="Tail_completion_gp17"/>
    <property type="match status" value="1"/>
</dbReference>
<keyword evidence="2" id="KW-1185">Reference proteome</keyword>
<dbReference type="EMBL" id="BKCN01000016">
    <property type="protein sequence ID" value="GER05047.1"/>
    <property type="molecule type" value="Genomic_DNA"/>
</dbReference>
<gene>
    <name evidence="1" type="ORF">JCM17846_27290</name>
</gene>
<evidence type="ECO:0000313" key="2">
    <source>
        <dbReference type="Proteomes" id="UP000324996"/>
    </source>
</evidence>
<comment type="caution">
    <text evidence="1">The sequence shown here is derived from an EMBL/GenBank/DDBJ whole genome shotgun (WGS) entry which is preliminary data.</text>
</comment>
<dbReference type="Proteomes" id="UP000324996">
    <property type="component" value="Unassembled WGS sequence"/>
</dbReference>
<proteinExistence type="predicted"/>
<dbReference type="Gene3D" id="3.30.2000.30">
    <property type="match status" value="1"/>
</dbReference>
<dbReference type="InterPro" id="IPR021508">
    <property type="entry name" value="Gp17-like"/>
</dbReference>
<dbReference type="AlphaFoldDB" id="A0A5A7NAV2"/>
<evidence type="ECO:0008006" key="3">
    <source>
        <dbReference type="Google" id="ProtNLM"/>
    </source>
</evidence>
<accession>A0A5A7NAV2</accession>
<dbReference type="RefSeq" id="WP_052371235.1">
    <property type="nucleotide sequence ID" value="NZ_BKCN01000016.1"/>
</dbReference>